<sequence>MDEFQCSWCRRRFYLKDGHFCFLEGKPDNEYSESFLDELEKLAERLVGATRNQDCISDDFGFSNTITQGHDIQLNSSLDSGRNFLTKNIFRGEQVNSSPASPFITMCHGSSLDVSLSDSHVSAQQSICEATDENPKNSLFEQNETLQDDICLADDNNSNPSEHFSSHKDSRWCNLRPVPQTKYKNTSFGDDTSTCRKKENRPSQFILGKKRSYFDSISASAACIESDGNKVEAQKAKDFKKIRDLSAKVTQIDDFTSSEIATNSVELGSVAYVKAVFVAGSSGIHTQSHRTAKEKCFACDVCGKVFGKKVICTSTKERRQARNPSYAQTVTNDSPTNAT</sequence>
<dbReference type="EMBL" id="BGPR01003215">
    <property type="protein sequence ID" value="GBM85235.1"/>
    <property type="molecule type" value="Genomic_DNA"/>
</dbReference>
<gene>
    <name evidence="2" type="ORF">AVEN_198102_1</name>
    <name evidence="1" type="ORF">AVEN_220491_1</name>
</gene>
<evidence type="ECO:0000313" key="3">
    <source>
        <dbReference type="Proteomes" id="UP000499080"/>
    </source>
</evidence>
<evidence type="ECO:0000313" key="1">
    <source>
        <dbReference type="EMBL" id="GBM85235.1"/>
    </source>
</evidence>
<dbReference type="Proteomes" id="UP000499080">
    <property type="component" value="Unassembled WGS sequence"/>
</dbReference>
<reference evidence="2 3" key="1">
    <citation type="journal article" date="2019" name="Sci. Rep.">
        <title>Orb-weaving spider Araneus ventricosus genome elucidates the spidroin gene catalogue.</title>
        <authorList>
            <person name="Kono N."/>
            <person name="Nakamura H."/>
            <person name="Ohtoshi R."/>
            <person name="Moran D.A.P."/>
            <person name="Shinohara A."/>
            <person name="Yoshida Y."/>
            <person name="Fujiwara M."/>
            <person name="Mori M."/>
            <person name="Tomita M."/>
            <person name="Arakawa K."/>
        </authorList>
    </citation>
    <scope>NUCLEOTIDE SEQUENCE [LARGE SCALE GENOMIC DNA]</scope>
</reference>
<keyword evidence="3" id="KW-1185">Reference proteome</keyword>
<proteinExistence type="predicted"/>
<accession>A0A4Y2MF69</accession>
<evidence type="ECO:0000313" key="2">
    <source>
        <dbReference type="EMBL" id="GBN25273.1"/>
    </source>
</evidence>
<name>A0A4Y2MF69_ARAVE</name>
<protein>
    <submittedName>
        <fullName evidence="2">Uncharacterized protein</fullName>
    </submittedName>
</protein>
<dbReference type="AlphaFoldDB" id="A0A4Y2MF69"/>
<comment type="caution">
    <text evidence="2">The sequence shown here is derived from an EMBL/GenBank/DDBJ whole genome shotgun (WGS) entry which is preliminary data.</text>
</comment>
<dbReference type="EMBL" id="BGPR01007221">
    <property type="protein sequence ID" value="GBN25273.1"/>
    <property type="molecule type" value="Genomic_DNA"/>
</dbReference>
<organism evidence="2 3">
    <name type="scientific">Araneus ventricosus</name>
    <name type="common">Orbweaver spider</name>
    <name type="synonym">Epeira ventricosa</name>
    <dbReference type="NCBI Taxonomy" id="182803"/>
    <lineage>
        <taxon>Eukaryota</taxon>
        <taxon>Metazoa</taxon>
        <taxon>Ecdysozoa</taxon>
        <taxon>Arthropoda</taxon>
        <taxon>Chelicerata</taxon>
        <taxon>Arachnida</taxon>
        <taxon>Araneae</taxon>
        <taxon>Araneomorphae</taxon>
        <taxon>Entelegynae</taxon>
        <taxon>Araneoidea</taxon>
        <taxon>Araneidae</taxon>
        <taxon>Araneus</taxon>
    </lineage>
</organism>